<sequence>MKTEDFDPEKNADSGEENESGESKTQIRARADPFGDGPAARNETRSQHDDRPSANSVEVPPEGGLEHFGDEAWLRLLAFAGLLEEEGEKRGLIGPRELERLWERHILNSTVLDEFIPNKASVADVGSGAGFPGIVLAIQRPDCNVVLVESMERRVEWLQFVTAELALDNVRVKACRAEDLHGKQTYDIVTARAVAALKKLTRITLPLVKPGGSLLALKGKKAEQEIREAIPQLKKEGAAWADIYDRKPFGTQEVTRILEVAKK</sequence>
<reference evidence="8" key="3">
    <citation type="submission" date="2023-10" db="EMBL/GenBank/DDBJ databases">
        <title>Whole Genome based description of the genera Actinobaculum and Actinotignum reveals a complex phylogenetic relationship within the species included in the genus Actinotignum.</title>
        <authorList>
            <person name="Jensen C.S."/>
            <person name="Dargis R."/>
            <person name="Kemp M."/>
            <person name="Christensen J.J."/>
        </authorList>
    </citation>
    <scope>NUCLEOTIDE SEQUENCE</scope>
    <source>
        <strain evidence="8">Actinobaculum_suis_CCUG19206T</strain>
    </source>
</reference>
<dbReference type="PANTHER" id="PTHR31760:SF0">
    <property type="entry name" value="S-ADENOSYL-L-METHIONINE-DEPENDENT METHYLTRANSFERASES SUPERFAMILY PROTEIN"/>
    <property type="match status" value="1"/>
</dbReference>
<evidence type="ECO:0000256" key="5">
    <source>
        <dbReference type="ARBA" id="ARBA00022691"/>
    </source>
</evidence>
<evidence type="ECO:0000256" key="2">
    <source>
        <dbReference type="ARBA" id="ARBA00022552"/>
    </source>
</evidence>
<dbReference type="CDD" id="cd02440">
    <property type="entry name" value="AdoMet_MTases"/>
    <property type="match status" value="1"/>
</dbReference>
<evidence type="ECO:0000313" key="8">
    <source>
        <dbReference type="EMBL" id="MDY5152696.1"/>
    </source>
</evidence>
<dbReference type="Pfam" id="PF02527">
    <property type="entry name" value="GidB"/>
    <property type="match status" value="1"/>
</dbReference>
<dbReference type="GO" id="GO:0070043">
    <property type="term" value="F:rRNA (guanine-N7-)-methyltransferase activity"/>
    <property type="evidence" value="ECO:0007669"/>
    <property type="project" value="UniProtKB-UniRule"/>
</dbReference>
<feature type="compositionally biased region" description="Basic and acidic residues" evidence="7">
    <location>
        <begin position="1"/>
        <end position="13"/>
    </location>
</feature>
<feature type="binding site" evidence="6">
    <location>
        <begin position="177"/>
        <end position="178"/>
    </location>
    <ligand>
        <name>S-adenosyl-L-methionine</name>
        <dbReference type="ChEBI" id="CHEBI:59789"/>
    </ligand>
</feature>
<dbReference type="InterPro" id="IPR029063">
    <property type="entry name" value="SAM-dependent_MTases_sf"/>
</dbReference>
<keyword evidence="1 6" id="KW-0963">Cytoplasm</keyword>
<dbReference type="Gene3D" id="3.40.50.150">
    <property type="entry name" value="Vaccinia Virus protein VP39"/>
    <property type="match status" value="1"/>
</dbReference>
<gene>
    <name evidence="6 8" type="primary">rsmG</name>
    <name evidence="8" type="ORF">R6G71_01330</name>
    <name evidence="9" type="ORF">SAMN05421878_10269</name>
</gene>
<comment type="subcellular location">
    <subcellularLocation>
        <location evidence="6">Cytoplasm</location>
    </subcellularLocation>
</comment>
<feature type="binding site" evidence="6">
    <location>
        <position position="131"/>
    </location>
    <ligand>
        <name>S-adenosyl-L-methionine</name>
        <dbReference type="ChEBI" id="CHEBI:59789"/>
    </ligand>
</feature>
<dbReference type="NCBIfam" id="TIGR00138">
    <property type="entry name" value="rsmG_gidB"/>
    <property type="match status" value="1"/>
</dbReference>
<feature type="compositionally biased region" description="Basic and acidic residues" evidence="7">
    <location>
        <begin position="42"/>
        <end position="52"/>
    </location>
</feature>
<dbReference type="PANTHER" id="PTHR31760">
    <property type="entry name" value="S-ADENOSYL-L-METHIONINE-DEPENDENT METHYLTRANSFERASES SUPERFAMILY PROTEIN"/>
    <property type="match status" value="1"/>
</dbReference>
<dbReference type="Proteomes" id="UP001273799">
    <property type="component" value="Unassembled WGS sequence"/>
</dbReference>
<organism evidence="9 10">
    <name type="scientific">Actinobaculum suis</name>
    <dbReference type="NCBI Taxonomy" id="1657"/>
    <lineage>
        <taxon>Bacteria</taxon>
        <taxon>Bacillati</taxon>
        <taxon>Actinomycetota</taxon>
        <taxon>Actinomycetes</taxon>
        <taxon>Actinomycetales</taxon>
        <taxon>Actinomycetaceae</taxon>
        <taxon>Actinobaculum</taxon>
    </lineage>
</organism>
<dbReference type="SUPFAM" id="SSF53335">
    <property type="entry name" value="S-adenosyl-L-methionine-dependent methyltransferases"/>
    <property type="match status" value="1"/>
</dbReference>
<keyword evidence="3 6" id="KW-0489">Methyltransferase</keyword>
<dbReference type="RefSeq" id="WP_256332494.1">
    <property type="nucleotide sequence ID" value="NZ_FNAU01000002.1"/>
</dbReference>
<dbReference type="AlphaFoldDB" id="A0A1G7A6M7"/>
<name>A0A1G7A6M7_9ACTO</name>
<accession>A0A1G7A6M7</accession>
<evidence type="ECO:0000256" key="3">
    <source>
        <dbReference type="ARBA" id="ARBA00022603"/>
    </source>
</evidence>
<keyword evidence="4 6" id="KW-0808">Transferase</keyword>
<dbReference type="EMBL" id="FNAU01000002">
    <property type="protein sequence ID" value="SDE09705.1"/>
    <property type="molecule type" value="Genomic_DNA"/>
</dbReference>
<keyword evidence="10" id="KW-1185">Reference proteome</keyword>
<evidence type="ECO:0000313" key="10">
    <source>
        <dbReference type="Proteomes" id="UP000182744"/>
    </source>
</evidence>
<evidence type="ECO:0000256" key="6">
    <source>
        <dbReference type="HAMAP-Rule" id="MF_00074"/>
    </source>
</evidence>
<comment type="caution">
    <text evidence="6">Lacks conserved residue(s) required for the propagation of feature annotation.</text>
</comment>
<feature type="region of interest" description="Disordered" evidence="7">
    <location>
        <begin position="1"/>
        <end position="64"/>
    </location>
</feature>
<comment type="similarity">
    <text evidence="6">Belongs to the methyltransferase superfamily. RNA methyltransferase RsmG family.</text>
</comment>
<dbReference type="EC" id="2.1.1.-" evidence="6"/>
<evidence type="ECO:0000256" key="7">
    <source>
        <dbReference type="SAM" id="MobiDB-lite"/>
    </source>
</evidence>
<dbReference type="InterPro" id="IPR003682">
    <property type="entry name" value="rRNA_ssu_MeTfrase_G"/>
</dbReference>
<evidence type="ECO:0000256" key="1">
    <source>
        <dbReference type="ARBA" id="ARBA00022490"/>
    </source>
</evidence>
<evidence type="ECO:0000313" key="9">
    <source>
        <dbReference type="EMBL" id="SDE09705.1"/>
    </source>
</evidence>
<proteinExistence type="inferred from homology"/>
<feature type="binding site" evidence="6">
    <location>
        <position position="126"/>
    </location>
    <ligand>
        <name>S-adenosyl-L-methionine</name>
        <dbReference type="ChEBI" id="CHEBI:59789"/>
    </ligand>
</feature>
<protein>
    <recommendedName>
        <fullName evidence="6">Ribosomal RNA small subunit methyltransferase G</fullName>
        <ecNumber evidence="6">2.1.1.-</ecNumber>
    </recommendedName>
    <alternativeName>
        <fullName evidence="6">16S rRNA 7-methylguanosine methyltransferase</fullName>
        <shortName evidence="6">16S rRNA m7G methyltransferase</shortName>
    </alternativeName>
</protein>
<keyword evidence="2 6" id="KW-0698">rRNA processing</keyword>
<dbReference type="Proteomes" id="UP000182744">
    <property type="component" value="Unassembled WGS sequence"/>
</dbReference>
<dbReference type="GO" id="GO:0005829">
    <property type="term" value="C:cytosol"/>
    <property type="evidence" value="ECO:0007669"/>
    <property type="project" value="TreeGrafter"/>
</dbReference>
<reference evidence="9" key="1">
    <citation type="submission" date="2016-10" db="EMBL/GenBank/DDBJ databases">
        <authorList>
            <person name="de Groot N.N."/>
        </authorList>
    </citation>
    <scope>NUCLEOTIDE SEQUENCE [LARGE SCALE GENOMIC DNA]</scope>
    <source>
        <strain evidence="9">DSM 20639</strain>
    </source>
</reference>
<dbReference type="HAMAP" id="MF_00074">
    <property type="entry name" value="16SrRNA_methyltr_G"/>
    <property type="match status" value="1"/>
</dbReference>
<feature type="binding site" evidence="6">
    <location>
        <position position="192"/>
    </location>
    <ligand>
        <name>S-adenosyl-L-methionine</name>
        <dbReference type="ChEBI" id="CHEBI:59789"/>
    </ligand>
</feature>
<evidence type="ECO:0000256" key="4">
    <source>
        <dbReference type="ARBA" id="ARBA00022679"/>
    </source>
</evidence>
<reference evidence="10" key="2">
    <citation type="submission" date="2016-10" db="EMBL/GenBank/DDBJ databases">
        <authorList>
            <person name="Varghese N."/>
        </authorList>
    </citation>
    <scope>NUCLEOTIDE SEQUENCE [LARGE SCALE GENOMIC DNA]</scope>
    <source>
        <strain evidence="10">DSM 20639</strain>
    </source>
</reference>
<keyword evidence="5 6" id="KW-0949">S-adenosyl-L-methionine</keyword>
<dbReference type="EMBL" id="JAWNFU010000001">
    <property type="protein sequence ID" value="MDY5152696.1"/>
    <property type="molecule type" value="Genomic_DNA"/>
</dbReference>
<comment type="function">
    <text evidence="6">Specifically methylates the N7 position of guanine in position 518 of 16S rRNA.</text>
</comment>